<dbReference type="GO" id="GO:0005794">
    <property type="term" value="C:Golgi apparatus"/>
    <property type="evidence" value="ECO:0007669"/>
    <property type="project" value="TreeGrafter"/>
</dbReference>
<name>A0A0C3GIV6_PILCF</name>
<dbReference type="GO" id="GO:0005783">
    <property type="term" value="C:endoplasmic reticulum"/>
    <property type="evidence" value="ECO:0007669"/>
    <property type="project" value="TreeGrafter"/>
</dbReference>
<feature type="transmembrane region" description="Helical" evidence="10">
    <location>
        <begin position="205"/>
        <end position="233"/>
    </location>
</feature>
<evidence type="ECO:0000259" key="11">
    <source>
        <dbReference type="Pfam" id="PF01529"/>
    </source>
</evidence>
<comment type="similarity">
    <text evidence="10">Belongs to the DHHC palmitoyltransferase family.</text>
</comment>
<comment type="subcellular location">
    <subcellularLocation>
        <location evidence="1">Membrane</location>
        <topology evidence="1">Multi-pass membrane protein</topology>
    </subcellularLocation>
</comment>
<keyword evidence="6" id="KW-0564">Palmitate</keyword>
<evidence type="ECO:0000256" key="2">
    <source>
        <dbReference type="ARBA" id="ARBA00022679"/>
    </source>
</evidence>
<dbReference type="EMBL" id="KN832973">
    <property type="protein sequence ID" value="KIM90581.1"/>
    <property type="molecule type" value="Genomic_DNA"/>
</dbReference>
<keyword evidence="4 10" id="KW-1133">Transmembrane helix</keyword>
<evidence type="ECO:0000256" key="7">
    <source>
        <dbReference type="ARBA" id="ARBA00023288"/>
    </source>
</evidence>
<keyword evidence="5 10" id="KW-0472">Membrane</keyword>
<dbReference type="HOGENOM" id="CLU_051554_0_0_1"/>
<accession>A0A0C3GIV6</accession>
<comment type="domain">
    <text evidence="10">The DHHC domain is required for palmitoyltransferase activity.</text>
</comment>
<evidence type="ECO:0000256" key="1">
    <source>
        <dbReference type="ARBA" id="ARBA00004141"/>
    </source>
</evidence>
<evidence type="ECO:0000256" key="4">
    <source>
        <dbReference type="ARBA" id="ARBA00022989"/>
    </source>
</evidence>
<dbReference type="GO" id="GO:0016020">
    <property type="term" value="C:membrane"/>
    <property type="evidence" value="ECO:0007669"/>
    <property type="project" value="UniProtKB-SubCell"/>
</dbReference>
<dbReference type="InterPro" id="IPR039859">
    <property type="entry name" value="PFA4/ZDH16/20/ERF2-like"/>
</dbReference>
<evidence type="ECO:0000256" key="9">
    <source>
        <dbReference type="ARBA" id="ARBA00048048"/>
    </source>
</evidence>
<dbReference type="InParanoid" id="A0A0C3GIV6"/>
<feature type="transmembrane region" description="Helical" evidence="10">
    <location>
        <begin position="254"/>
        <end position="279"/>
    </location>
</feature>
<dbReference type="STRING" id="765440.A0A0C3GIV6"/>
<evidence type="ECO:0000256" key="6">
    <source>
        <dbReference type="ARBA" id="ARBA00023139"/>
    </source>
</evidence>
<keyword evidence="2 10" id="KW-0808">Transferase</keyword>
<keyword evidence="3 10" id="KW-0812">Transmembrane</keyword>
<dbReference type="GO" id="GO:0006612">
    <property type="term" value="P:protein targeting to membrane"/>
    <property type="evidence" value="ECO:0007669"/>
    <property type="project" value="TreeGrafter"/>
</dbReference>
<sequence>MSSVQHDRRRNGPFRNAHILVETCIQSFVFTIIGIGSYLAVIEIGVHWLIQYRGLWIFGGLYVATLSVLFPFLGAIYAYLTLGRTTRDIASCPMPAKESLTEPYECVDMEGQLATCHKDMCDGAWKPPRAHHCSTCGVCRLEFDHHCPWIGNCVTTLRIKAFLALLYVAPVTFFIAVLPILRQMANHIRLALSVSQADPWTKRVWWNWLGSWVFVGGPFGRWAVGTILGFRVLKSNRHEIEEHFPGSIVEQPHLRTIVVAGFGSMLCLFAMGLAALITWNVLRGQTSLDTYRPSQRKANPGKPYDTLVCIPDQAVVAQSRLQPDTLTVSRVFPGERLYDLGWSRNLKRVACQSLFWDRIPRQNNVYSWPKLNPLILDRIRRETSAQHPASYPK</sequence>
<dbReference type="PANTHER" id="PTHR22883">
    <property type="entry name" value="ZINC FINGER DHHC DOMAIN CONTAINING PROTEIN"/>
    <property type="match status" value="1"/>
</dbReference>
<dbReference type="PROSITE" id="PS50216">
    <property type="entry name" value="DHHC"/>
    <property type="match status" value="1"/>
</dbReference>
<keyword evidence="7" id="KW-0449">Lipoprotein</keyword>
<reference evidence="12 13" key="1">
    <citation type="submission" date="2014-04" db="EMBL/GenBank/DDBJ databases">
        <authorList>
            <consortium name="DOE Joint Genome Institute"/>
            <person name="Kuo A."/>
            <person name="Tarkka M."/>
            <person name="Buscot F."/>
            <person name="Kohler A."/>
            <person name="Nagy L.G."/>
            <person name="Floudas D."/>
            <person name="Copeland A."/>
            <person name="Barry K.W."/>
            <person name="Cichocki N."/>
            <person name="Veneault-Fourrey C."/>
            <person name="LaButti K."/>
            <person name="Lindquist E.A."/>
            <person name="Lipzen A."/>
            <person name="Lundell T."/>
            <person name="Morin E."/>
            <person name="Murat C."/>
            <person name="Sun H."/>
            <person name="Tunlid A."/>
            <person name="Henrissat B."/>
            <person name="Grigoriev I.V."/>
            <person name="Hibbett D.S."/>
            <person name="Martin F."/>
            <person name="Nordberg H.P."/>
            <person name="Cantor M.N."/>
            <person name="Hua S.X."/>
        </authorList>
    </citation>
    <scope>NUCLEOTIDE SEQUENCE [LARGE SCALE GENOMIC DNA]</scope>
    <source>
        <strain evidence="12 13">F 1598</strain>
    </source>
</reference>
<evidence type="ECO:0000256" key="3">
    <source>
        <dbReference type="ARBA" id="ARBA00022692"/>
    </source>
</evidence>
<gene>
    <name evidence="12" type="ORF">PILCRDRAFT_812340</name>
</gene>
<evidence type="ECO:0000256" key="10">
    <source>
        <dbReference type="RuleBase" id="RU079119"/>
    </source>
</evidence>
<dbReference type="OrthoDB" id="302728at2759"/>
<feature type="transmembrane region" description="Helical" evidence="10">
    <location>
        <begin position="56"/>
        <end position="80"/>
    </location>
</feature>
<keyword evidence="13" id="KW-1185">Reference proteome</keyword>
<dbReference type="InterPro" id="IPR001594">
    <property type="entry name" value="Palmitoyltrfase_DHHC"/>
</dbReference>
<proteinExistence type="inferred from homology"/>
<evidence type="ECO:0000256" key="8">
    <source>
        <dbReference type="ARBA" id="ARBA00023315"/>
    </source>
</evidence>
<keyword evidence="8 10" id="KW-0012">Acyltransferase</keyword>
<reference evidence="13" key="2">
    <citation type="submission" date="2015-01" db="EMBL/GenBank/DDBJ databases">
        <title>Evolutionary Origins and Diversification of the Mycorrhizal Mutualists.</title>
        <authorList>
            <consortium name="DOE Joint Genome Institute"/>
            <consortium name="Mycorrhizal Genomics Consortium"/>
            <person name="Kohler A."/>
            <person name="Kuo A."/>
            <person name="Nagy L.G."/>
            <person name="Floudas D."/>
            <person name="Copeland A."/>
            <person name="Barry K.W."/>
            <person name="Cichocki N."/>
            <person name="Veneault-Fourrey C."/>
            <person name="LaButti K."/>
            <person name="Lindquist E.A."/>
            <person name="Lipzen A."/>
            <person name="Lundell T."/>
            <person name="Morin E."/>
            <person name="Murat C."/>
            <person name="Riley R."/>
            <person name="Ohm R."/>
            <person name="Sun H."/>
            <person name="Tunlid A."/>
            <person name="Henrissat B."/>
            <person name="Grigoriev I.V."/>
            <person name="Hibbett D.S."/>
            <person name="Martin F."/>
        </authorList>
    </citation>
    <scope>NUCLEOTIDE SEQUENCE [LARGE SCALE GENOMIC DNA]</scope>
    <source>
        <strain evidence="13">F 1598</strain>
    </source>
</reference>
<evidence type="ECO:0000256" key="5">
    <source>
        <dbReference type="ARBA" id="ARBA00023136"/>
    </source>
</evidence>
<feature type="domain" description="Palmitoyltransferase DHHC" evidence="11">
    <location>
        <begin position="124"/>
        <end position="181"/>
    </location>
</feature>
<evidence type="ECO:0000313" key="12">
    <source>
        <dbReference type="EMBL" id="KIM90581.1"/>
    </source>
</evidence>
<dbReference type="Pfam" id="PF01529">
    <property type="entry name" value="DHHC"/>
    <property type="match status" value="1"/>
</dbReference>
<comment type="catalytic activity">
    <reaction evidence="9 10">
        <text>L-cysteinyl-[protein] + hexadecanoyl-CoA = S-hexadecanoyl-L-cysteinyl-[protein] + CoA</text>
        <dbReference type="Rhea" id="RHEA:36683"/>
        <dbReference type="Rhea" id="RHEA-COMP:10131"/>
        <dbReference type="Rhea" id="RHEA-COMP:11032"/>
        <dbReference type="ChEBI" id="CHEBI:29950"/>
        <dbReference type="ChEBI" id="CHEBI:57287"/>
        <dbReference type="ChEBI" id="CHEBI:57379"/>
        <dbReference type="ChEBI" id="CHEBI:74151"/>
        <dbReference type="EC" id="2.3.1.225"/>
    </reaction>
</comment>
<dbReference type="AlphaFoldDB" id="A0A0C3GIV6"/>
<dbReference type="Proteomes" id="UP000054166">
    <property type="component" value="Unassembled WGS sequence"/>
</dbReference>
<protein>
    <recommendedName>
        <fullName evidence="10">Palmitoyltransferase</fullName>
        <ecNumber evidence="10">2.3.1.225</ecNumber>
    </recommendedName>
</protein>
<dbReference type="EC" id="2.3.1.225" evidence="10"/>
<organism evidence="12 13">
    <name type="scientific">Piloderma croceum (strain F 1598)</name>
    <dbReference type="NCBI Taxonomy" id="765440"/>
    <lineage>
        <taxon>Eukaryota</taxon>
        <taxon>Fungi</taxon>
        <taxon>Dikarya</taxon>
        <taxon>Basidiomycota</taxon>
        <taxon>Agaricomycotina</taxon>
        <taxon>Agaricomycetes</taxon>
        <taxon>Agaricomycetidae</taxon>
        <taxon>Atheliales</taxon>
        <taxon>Atheliaceae</taxon>
        <taxon>Piloderma</taxon>
    </lineage>
</organism>
<feature type="transmembrane region" description="Helical" evidence="10">
    <location>
        <begin position="28"/>
        <end position="50"/>
    </location>
</feature>
<evidence type="ECO:0000313" key="13">
    <source>
        <dbReference type="Proteomes" id="UP000054166"/>
    </source>
</evidence>
<feature type="transmembrane region" description="Helical" evidence="10">
    <location>
        <begin position="164"/>
        <end position="185"/>
    </location>
</feature>
<dbReference type="GO" id="GO:0019706">
    <property type="term" value="F:protein-cysteine S-palmitoyltransferase activity"/>
    <property type="evidence" value="ECO:0007669"/>
    <property type="project" value="UniProtKB-EC"/>
</dbReference>